<dbReference type="InParanoid" id="A0A259TUM0"/>
<gene>
    <name evidence="1" type="ORF">BSZ36_17435</name>
</gene>
<dbReference type="Proteomes" id="UP000216446">
    <property type="component" value="Unassembled WGS sequence"/>
</dbReference>
<protein>
    <submittedName>
        <fullName evidence="1">Uncharacterized protein</fullName>
    </submittedName>
</protein>
<dbReference type="AlphaFoldDB" id="A0A259TUM0"/>
<sequence length="195" mass="21866">MPDLTPIFLSASVPDPDRHPRYFETADFVAIREAVRALAAFVLPRARLVWGGHPAITPIIRAVAEAVDLDVQEHVVLYQSDFFRDVFPQDNDAFARIQVTERLATRDESLRLMRDEMLGAYPFSTALFIGGMEGVEDEAELFLRRHPHAAFVPVATTGAAARILYDRHAARLRLSDALADQYAYGALFRDLVRLG</sequence>
<name>A0A259TUM0_9BACT</name>
<reference evidence="1 2" key="1">
    <citation type="submission" date="2016-11" db="EMBL/GenBank/DDBJ databases">
        <title>Study of marine rhodopsin-containing bacteria.</title>
        <authorList>
            <person name="Yoshizawa S."/>
            <person name="Kumagai Y."/>
            <person name="Kogure K."/>
        </authorList>
    </citation>
    <scope>NUCLEOTIDE SEQUENCE [LARGE SCALE GENOMIC DNA]</scope>
    <source>
        <strain evidence="1 2">SG-29</strain>
    </source>
</reference>
<organism evidence="1 2">
    <name type="scientific">Rubricoccus marinus</name>
    <dbReference type="NCBI Taxonomy" id="716817"/>
    <lineage>
        <taxon>Bacteria</taxon>
        <taxon>Pseudomonadati</taxon>
        <taxon>Rhodothermota</taxon>
        <taxon>Rhodothermia</taxon>
        <taxon>Rhodothermales</taxon>
        <taxon>Rubricoccaceae</taxon>
        <taxon>Rubricoccus</taxon>
    </lineage>
</organism>
<evidence type="ECO:0000313" key="1">
    <source>
        <dbReference type="EMBL" id="OZC01459.1"/>
    </source>
</evidence>
<accession>A0A259TUM0</accession>
<dbReference type="InterPro" id="IPR041197">
    <property type="entry name" value="LD_cluster3"/>
</dbReference>
<comment type="caution">
    <text evidence="1">The sequence shown here is derived from an EMBL/GenBank/DDBJ whole genome shotgun (WGS) entry which is preliminary data.</text>
</comment>
<dbReference type="Pfam" id="PF18180">
    <property type="entry name" value="LD_cluster3"/>
    <property type="match status" value="1"/>
</dbReference>
<dbReference type="EMBL" id="MQWB01000010">
    <property type="protein sequence ID" value="OZC01459.1"/>
    <property type="molecule type" value="Genomic_DNA"/>
</dbReference>
<dbReference type="RefSeq" id="WP_218827745.1">
    <property type="nucleotide sequence ID" value="NZ_MQWB01000010.1"/>
</dbReference>
<keyword evidence="2" id="KW-1185">Reference proteome</keyword>
<proteinExistence type="predicted"/>
<evidence type="ECO:0000313" key="2">
    <source>
        <dbReference type="Proteomes" id="UP000216446"/>
    </source>
</evidence>